<comment type="function">
    <text evidence="11">Component of the F(0) channel, it forms part of the peripheral stalk, linking F(1) to F(0). The b'-subunit is a diverged and duplicated form of b found in plants and photosynthetic bacteria.</text>
</comment>
<dbReference type="PANTHER" id="PTHR33445">
    <property type="entry name" value="ATP SYNTHASE SUBUNIT B', CHLOROPLASTIC"/>
    <property type="match status" value="1"/>
</dbReference>
<accession>A0A2Z5FX08</accession>
<dbReference type="AlphaFoldDB" id="A0A2Z5FX08"/>
<reference evidence="16 17" key="1">
    <citation type="journal article" date="2018" name="Front. Microbiol.">
        <title>Hydrolytic Capabilities as a Key to Environmental Success: Chitinolytic and Cellulolytic Acidobacteria From Acidic Sub-arctic Soils and Boreal Peatlands.</title>
        <authorList>
            <person name="Belova S.E."/>
            <person name="Ravin N.V."/>
            <person name="Pankratov T.A."/>
            <person name="Rakitin A.L."/>
            <person name="Ivanova A.A."/>
            <person name="Beletsky A.V."/>
            <person name="Mardanov A.V."/>
            <person name="Sinninghe Damste J.S."/>
            <person name="Dedysh S.N."/>
        </authorList>
    </citation>
    <scope>NUCLEOTIDE SEQUENCE [LARGE SCALE GENOMIC DNA]</scope>
    <source>
        <strain evidence="16 17">SBC82</strain>
    </source>
</reference>
<feature type="transmembrane region" description="Helical" evidence="15">
    <location>
        <begin position="12"/>
        <end position="32"/>
    </location>
</feature>
<gene>
    <name evidence="16" type="ORF">ACPOL_2035</name>
</gene>
<comment type="function">
    <text evidence="10">F(1)F(0) ATP synthase produces ATP from ADP in the presence of a proton or sodium gradient. F-type ATPases consist of two structural domains, F(1) containing the extramembraneous catalytic core and F(0) containing the membrane proton channel, linked together by a central stalk and a peripheral stalk. During catalysis, ATP synthesis in the catalytic domain of F(1) is coupled via a rotary mechanism of the central stalk subunits to proton translocation.</text>
</comment>
<evidence type="ECO:0000256" key="15">
    <source>
        <dbReference type="SAM" id="Phobius"/>
    </source>
</evidence>
<evidence type="ECO:0000256" key="3">
    <source>
        <dbReference type="ARBA" id="ARBA00022547"/>
    </source>
</evidence>
<keyword evidence="9" id="KW-0066">ATP synthesis</keyword>
<dbReference type="GO" id="GO:0015986">
    <property type="term" value="P:proton motive force-driven ATP synthesis"/>
    <property type="evidence" value="ECO:0007669"/>
    <property type="project" value="InterPro"/>
</dbReference>
<evidence type="ECO:0000313" key="16">
    <source>
        <dbReference type="EMBL" id="AXC11371.1"/>
    </source>
</evidence>
<keyword evidence="7 13" id="KW-0406">Ion transport</keyword>
<comment type="similarity">
    <text evidence="1 13">Belongs to the ATPase B chain family.</text>
</comment>
<keyword evidence="4 13" id="KW-0812">Transmembrane</keyword>
<comment type="subcellular location">
    <subcellularLocation>
        <location evidence="12">Endomembrane system</location>
        <topology evidence="12">Single-pass membrane protein</topology>
    </subcellularLocation>
</comment>
<keyword evidence="5 13" id="KW-0375">Hydrogen ion transport</keyword>
<dbReference type="EMBL" id="CP030840">
    <property type="protein sequence ID" value="AXC11371.1"/>
    <property type="molecule type" value="Genomic_DNA"/>
</dbReference>
<dbReference type="GO" id="GO:0012505">
    <property type="term" value="C:endomembrane system"/>
    <property type="evidence" value="ECO:0007669"/>
    <property type="project" value="UniProtKB-SubCell"/>
</dbReference>
<dbReference type="GO" id="GO:0046961">
    <property type="term" value="F:proton-transporting ATPase activity, rotational mechanism"/>
    <property type="evidence" value="ECO:0007669"/>
    <property type="project" value="TreeGrafter"/>
</dbReference>
<protein>
    <submittedName>
        <fullName evidence="16">ATP synthase F0 sector subunit b</fullName>
    </submittedName>
</protein>
<dbReference type="Proteomes" id="UP000253606">
    <property type="component" value="Chromosome"/>
</dbReference>
<dbReference type="Pfam" id="PF00430">
    <property type="entry name" value="ATP-synt_B"/>
    <property type="match status" value="1"/>
</dbReference>
<evidence type="ECO:0000256" key="12">
    <source>
        <dbReference type="ARBA" id="ARBA00037847"/>
    </source>
</evidence>
<proteinExistence type="inferred from homology"/>
<dbReference type="InterPro" id="IPR050059">
    <property type="entry name" value="ATP_synthase_B_chain"/>
</dbReference>
<dbReference type="PANTHER" id="PTHR33445:SF2">
    <property type="entry name" value="ATP SYNTHASE SUBUNIT B', CHLOROPLASTIC"/>
    <property type="match status" value="1"/>
</dbReference>
<evidence type="ECO:0000256" key="2">
    <source>
        <dbReference type="ARBA" id="ARBA00022448"/>
    </source>
</evidence>
<dbReference type="GO" id="GO:0045259">
    <property type="term" value="C:proton-transporting ATP synthase complex"/>
    <property type="evidence" value="ECO:0007669"/>
    <property type="project" value="UniProtKB-KW"/>
</dbReference>
<dbReference type="RefSeq" id="WP_114206821.1">
    <property type="nucleotide sequence ID" value="NZ_CP030840.1"/>
</dbReference>
<keyword evidence="3 13" id="KW-0138">CF(0)</keyword>
<evidence type="ECO:0000256" key="6">
    <source>
        <dbReference type="ARBA" id="ARBA00022989"/>
    </source>
</evidence>
<name>A0A2Z5FX08_9BACT</name>
<evidence type="ECO:0000256" key="4">
    <source>
        <dbReference type="ARBA" id="ARBA00022692"/>
    </source>
</evidence>
<dbReference type="InterPro" id="IPR002146">
    <property type="entry name" value="ATP_synth_b/b'su_bac/chlpt"/>
</dbReference>
<sequence length="160" mass="17319">MDEILRQLVPLVIGSVPTMILFLVLVIAYKFLLHGPLLKILAERRARTEGAVERAHAAIAAADAKAQEYEAKLRAARAEIFRARENRIKAWNAERESALATARQAARDRVNAAKSSLEAQAATSRQEFERGADALVADILKAVLSGGSLPGNPVAAEESH</sequence>
<keyword evidence="8 15" id="KW-0472">Membrane</keyword>
<dbReference type="OrthoDB" id="122870at2"/>
<evidence type="ECO:0000256" key="13">
    <source>
        <dbReference type="RuleBase" id="RU003848"/>
    </source>
</evidence>
<evidence type="ECO:0000256" key="9">
    <source>
        <dbReference type="ARBA" id="ARBA00023310"/>
    </source>
</evidence>
<organism evidence="16 17">
    <name type="scientific">Acidisarcina polymorpha</name>
    <dbReference type="NCBI Taxonomy" id="2211140"/>
    <lineage>
        <taxon>Bacteria</taxon>
        <taxon>Pseudomonadati</taxon>
        <taxon>Acidobacteriota</taxon>
        <taxon>Terriglobia</taxon>
        <taxon>Terriglobales</taxon>
        <taxon>Acidobacteriaceae</taxon>
        <taxon>Acidisarcina</taxon>
    </lineage>
</organism>
<evidence type="ECO:0000256" key="5">
    <source>
        <dbReference type="ARBA" id="ARBA00022781"/>
    </source>
</evidence>
<evidence type="ECO:0000256" key="14">
    <source>
        <dbReference type="SAM" id="Coils"/>
    </source>
</evidence>
<keyword evidence="14" id="KW-0175">Coiled coil</keyword>
<feature type="coiled-coil region" evidence="14">
    <location>
        <begin position="52"/>
        <end position="86"/>
    </location>
</feature>
<evidence type="ECO:0000256" key="10">
    <source>
        <dbReference type="ARBA" id="ARBA00025198"/>
    </source>
</evidence>
<evidence type="ECO:0000256" key="1">
    <source>
        <dbReference type="ARBA" id="ARBA00005513"/>
    </source>
</evidence>
<evidence type="ECO:0000256" key="8">
    <source>
        <dbReference type="ARBA" id="ARBA00023136"/>
    </source>
</evidence>
<evidence type="ECO:0000256" key="7">
    <source>
        <dbReference type="ARBA" id="ARBA00023065"/>
    </source>
</evidence>
<evidence type="ECO:0000256" key="11">
    <source>
        <dbReference type="ARBA" id="ARBA00025614"/>
    </source>
</evidence>
<keyword evidence="2 13" id="KW-0813">Transport</keyword>
<keyword evidence="6 15" id="KW-1133">Transmembrane helix</keyword>
<evidence type="ECO:0000313" key="17">
    <source>
        <dbReference type="Proteomes" id="UP000253606"/>
    </source>
</evidence>
<keyword evidence="17" id="KW-1185">Reference proteome</keyword>
<dbReference type="CDD" id="cd06503">
    <property type="entry name" value="ATP-synt_Fo_b"/>
    <property type="match status" value="1"/>
</dbReference>
<dbReference type="KEGG" id="abas:ACPOL_2035"/>